<protein>
    <recommendedName>
        <fullName evidence="9 10">Lon protease</fullName>
        <ecNumber evidence="9 10">3.4.21.53</ecNumber>
    </recommendedName>
    <alternativeName>
        <fullName evidence="9">ATP-dependent protease La</fullName>
    </alternativeName>
</protein>
<proteinExistence type="evidence at transcript level"/>
<keyword evidence="19" id="KW-1185">Reference proteome</keyword>
<dbReference type="Gene3D" id="3.30.230.10">
    <property type="match status" value="1"/>
</dbReference>
<dbReference type="FunFam" id="1.20.5.5270:FF:000002">
    <property type="entry name" value="Lon protease homolog"/>
    <property type="match status" value="1"/>
</dbReference>
<dbReference type="RefSeq" id="WP_214169593.1">
    <property type="nucleotide sequence ID" value="NZ_JAHCVJ010000001.1"/>
</dbReference>
<dbReference type="HAMAP" id="MF_01973">
    <property type="entry name" value="lon_bact"/>
    <property type="match status" value="1"/>
</dbReference>
<evidence type="ECO:0000313" key="18">
    <source>
        <dbReference type="EMBL" id="MBT0662796.1"/>
    </source>
</evidence>
<organism evidence="18 19">
    <name type="scientific">Geoanaerobacter pelophilus</name>
    <dbReference type="NCBI Taxonomy" id="60036"/>
    <lineage>
        <taxon>Bacteria</taxon>
        <taxon>Pseudomonadati</taxon>
        <taxon>Thermodesulfobacteriota</taxon>
        <taxon>Desulfuromonadia</taxon>
        <taxon>Geobacterales</taxon>
        <taxon>Geobacteraceae</taxon>
        <taxon>Geoanaerobacter</taxon>
    </lineage>
</organism>
<evidence type="ECO:0000256" key="4">
    <source>
        <dbReference type="ARBA" id="ARBA00022741"/>
    </source>
</evidence>
<comment type="function">
    <text evidence="9">ATP-dependent serine protease that mediates the selective degradation of mutant and abnormal proteins as well as certain short-lived regulatory proteins. Required for cellular homeostasis and for survival from DNA damage and developmental changes induced by stress. Degrades polypeptides processively to yield small peptide fragments that are 5 to 10 amino acids long. Binds to DNA in a double-stranded, site-specific manner.</text>
</comment>
<keyword evidence="6 9" id="KW-0720">Serine protease</keyword>
<keyword evidence="3 9" id="KW-0645">Protease</keyword>
<dbReference type="Pfam" id="PF22667">
    <property type="entry name" value="Lon_lid"/>
    <property type="match status" value="1"/>
</dbReference>
<dbReference type="InterPro" id="IPR003111">
    <property type="entry name" value="Lon_prtase_N"/>
</dbReference>
<evidence type="ECO:0000256" key="9">
    <source>
        <dbReference type="HAMAP-Rule" id="MF_01973"/>
    </source>
</evidence>
<evidence type="ECO:0000313" key="19">
    <source>
        <dbReference type="Proteomes" id="UP000811899"/>
    </source>
</evidence>
<evidence type="ECO:0000256" key="15">
    <source>
        <dbReference type="SAM" id="Coils"/>
    </source>
</evidence>
<evidence type="ECO:0000256" key="2">
    <source>
        <dbReference type="ARBA" id="ARBA00022490"/>
    </source>
</evidence>
<dbReference type="Gene3D" id="1.20.58.1480">
    <property type="match status" value="1"/>
</dbReference>
<dbReference type="InterPro" id="IPR003593">
    <property type="entry name" value="AAA+_ATPase"/>
</dbReference>
<evidence type="ECO:0000256" key="13">
    <source>
        <dbReference type="PROSITE-ProRule" id="PRU01122"/>
    </source>
</evidence>
<evidence type="ECO:0000256" key="3">
    <source>
        <dbReference type="ARBA" id="ARBA00022670"/>
    </source>
</evidence>
<evidence type="ECO:0000256" key="1">
    <source>
        <dbReference type="ARBA" id="ARBA00004496"/>
    </source>
</evidence>
<dbReference type="InterPro" id="IPR027417">
    <property type="entry name" value="P-loop_NTPase"/>
</dbReference>
<dbReference type="SUPFAM" id="SSF52540">
    <property type="entry name" value="P-loop containing nucleoside triphosphate hydrolases"/>
    <property type="match status" value="1"/>
</dbReference>
<dbReference type="PANTHER" id="PTHR10046">
    <property type="entry name" value="ATP DEPENDENT LON PROTEASE FAMILY MEMBER"/>
    <property type="match status" value="1"/>
</dbReference>
<dbReference type="GO" id="GO:0034605">
    <property type="term" value="P:cellular response to heat"/>
    <property type="evidence" value="ECO:0007669"/>
    <property type="project" value="UniProtKB-UniRule"/>
</dbReference>
<dbReference type="GO" id="GO:0043565">
    <property type="term" value="F:sequence-specific DNA binding"/>
    <property type="evidence" value="ECO:0007669"/>
    <property type="project" value="UniProtKB-UniRule"/>
</dbReference>
<evidence type="ECO:0000256" key="5">
    <source>
        <dbReference type="ARBA" id="ARBA00022801"/>
    </source>
</evidence>
<dbReference type="InterPro" id="IPR027065">
    <property type="entry name" value="Lon_Prtase"/>
</dbReference>
<feature type="coiled-coil region" evidence="15">
    <location>
        <begin position="202"/>
        <end position="269"/>
    </location>
</feature>
<dbReference type="InterPro" id="IPR008269">
    <property type="entry name" value="Lon_proteolytic"/>
</dbReference>
<feature type="active site" evidence="9 11">
    <location>
        <position position="691"/>
    </location>
</feature>
<dbReference type="GO" id="GO:0005524">
    <property type="term" value="F:ATP binding"/>
    <property type="evidence" value="ECO:0007669"/>
    <property type="project" value="UniProtKB-UniRule"/>
</dbReference>
<dbReference type="EMBL" id="JAHCVJ010000001">
    <property type="protein sequence ID" value="MBT0662796.1"/>
    <property type="molecule type" value="Genomic_DNA"/>
</dbReference>
<keyword evidence="7 9" id="KW-0067">ATP-binding</keyword>
<dbReference type="Pfam" id="PF02190">
    <property type="entry name" value="LON_substr_bdg"/>
    <property type="match status" value="1"/>
</dbReference>
<comment type="catalytic activity">
    <reaction evidence="9 10 13">
        <text>Hydrolysis of proteins in presence of ATP.</text>
        <dbReference type="EC" id="3.4.21.53"/>
    </reaction>
</comment>
<dbReference type="PRINTS" id="PR00830">
    <property type="entry name" value="ENDOLAPTASE"/>
</dbReference>
<dbReference type="PROSITE" id="PS51787">
    <property type="entry name" value="LON_N"/>
    <property type="match status" value="1"/>
</dbReference>
<name>A0AAW4L3I6_9BACT</name>
<evidence type="ECO:0000256" key="14">
    <source>
        <dbReference type="RuleBase" id="RU000591"/>
    </source>
</evidence>
<reference evidence="18 19" key="1">
    <citation type="submission" date="2021-05" db="EMBL/GenBank/DDBJ databases">
        <title>The draft genome of Geobacter pelophilus DSM 12255.</title>
        <authorList>
            <person name="Xu Z."/>
            <person name="Masuda Y."/>
            <person name="Itoh H."/>
            <person name="Senoo K."/>
        </authorList>
    </citation>
    <scope>NUCLEOTIDE SEQUENCE [LARGE SCALE GENOMIC DNA]</scope>
    <source>
        <strain evidence="18 19">DSM 12255</strain>
    </source>
</reference>
<dbReference type="InterPro" id="IPR004815">
    <property type="entry name" value="Lon_bac/euk-typ"/>
</dbReference>
<dbReference type="SMART" id="SM00464">
    <property type="entry name" value="LON"/>
    <property type="match status" value="1"/>
</dbReference>
<dbReference type="SUPFAM" id="SSF88697">
    <property type="entry name" value="PUA domain-like"/>
    <property type="match status" value="1"/>
</dbReference>
<dbReference type="Gene3D" id="1.20.5.5270">
    <property type="match status" value="1"/>
</dbReference>
<dbReference type="InterPro" id="IPR015947">
    <property type="entry name" value="PUA-like_sf"/>
</dbReference>
<comment type="subcellular location">
    <subcellularLocation>
        <location evidence="1 9 10">Cytoplasm</location>
    </subcellularLocation>
</comment>
<dbReference type="GO" id="GO:0004176">
    <property type="term" value="F:ATP-dependent peptidase activity"/>
    <property type="evidence" value="ECO:0007669"/>
    <property type="project" value="UniProtKB-UniRule"/>
</dbReference>
<keyword evidence="8 9" id="KW-0346">Stress response</keyword>
<comment type="subunit">
    <text evidence="9 10">Homohexamer. Organized in a ring with a central cavity.</text>
</comment>
<evidence type="ECO:0000256" key="8">
    <source>
        <dbReference type="ARBA" id="ARBA00023016"/>
    </source>
</evidence>
<dbReference type="PIRSF" id="PIRSF001174">
    <property type="entry name" value="Lon_proteas"/>
    <property type="match status" value="1"/>
</dbReference>
<evidence type="ECO:0000256" key="11">
    <source>
        <dbReference type="PIRSR" id="PIRSR001174-1"/>
    </source>
</evidence>
<dbReference type="GO" id="GO:0004252">
    <property type="term" value="F:serine-type endopeptidase activity"/>
    <property type="evidence" value="ECO:0007669"/>
    <property type="project" value="UniProtKB-UniRule"/>
</dbReference>
<dbReference type="Pfam" id="PF00004">
    <property type="entry name" value="AAA"/>
    <property type="match status" value="1"/>
</dbReference>
<evidence type="ECO:0000259" key="17">
    <source>
        <dbReference type="PROSITE" id="PS51787"/>
    </source>
</evidence>
<comment type="similarity">
    <text evidence="9 10 13 14">Belongs to the peptidase S16 family.</text>
</comment>
<sequence>MKDEKKPVKKSVRSVKGGGLKRFPLLTLRDMVIFPHMVVPLFVGREKSVRALEISMSSGKEVFLAAQMTASTEDPSTDEIYSVGTVCQILQLLKLPDGTVKVLIEGKRRGEITAFINLQDYLQVDVRDIVDTIDGSNELDSLVRVVTASFENYLKLNINAPQENLESIKSIKDPGQLADSLVSHISMKLPDKQALLSMPSPVQRLERLLVLMEGEIEILQIDKKIKARVKKQIEKTQKEYYLNEQMRAIQKELGNKDDYKQEIRELEEKVQTIPLSEEAKKKALAELKKLQYMSPMSAEAAVSRNYLDWLFTLPWGKLSEELDDLLQAEEVLNADHYGLEKVKERIIEFLAVRSLVKDLKGPILCLVGPPGVGKTSLARSIARATGRNFVKMSLGGVRDEAEIRGHRRTYIGSMPGRIVQSLKKAGTNNPVFLLDEIDKLSSDFRGDPASALLEVLDPEQNLVFSDHFMDIDYDLSRVMFITTANSLHSIPRPLLDRLEIVKLEGYTEKEKVEIAKRHLVRKQLVANGLLDRGVSFNDSALSEIIRHYTRESGVRNLEREISGVCRKVARLVAAGSRKKFVIRPVQVREFLGARKIVPTSPELGEATGLVTGLAWTETGGDLLSIEVAVLPGNGKLTITGKLGDVMQESAHAALSYVRSRAQMLGLARDFYKNYDLHIHVPEGAIPKDGPSAGITMATAIASALSGMPVRARIAMTGEITLRGRVLPIGGLKEKLLAARRGQIRTVIIPQENQKDLDEIPDELLKGVTVKLVSHMDEVLAASLSGDFSASWLLAASDVSRKGSETSLSH</sequence>
<dbReference type="NCBIfam" id="TIGR00763">
    <property type="entry name" value="lon"/>
    <property type="match status" value="1"/>
</dbReference>
<keyword evidence="4 9" id="KW-0547">Nucleotide-binding</keyword>
<dbReference type="SMART" id="SM00382">
    <property type="entry name" value="AAA"/>
    <property type="match status" value="1"/>
</dbReference>
<dbReference type="Gene3D" id="1.10.8.60">
    <property type="match status" value="1"/>
</dbReference>
<dbReference type="GO" id="GO:0016887">
    <property type="term" value="F:ATP hydrolysis activity"/>
    <property type="evidence" value="ECO:0007669"/>
    <property type="project" value="UniProtKB-UniRule"/>
</dbReference>
<evidence type="ECO:0000256" key="6">
    <source>
        <dbReference type="ARBA" id="ARBA00022825"/>
    </source>
</evidence>
<dbReference type="PROSITE" id="PS01046">
    <property type="entry name" value="LON_SER"/>
    <property type="match status" value="1"/>
</dbReference>
<dbReference type="InterPro" id="IPR054594">
    <property type="entry name" value="Lon_lid"/>
</dbReference>
<dbReference type="InterPro" id="IPR020568">
    <property type="entry name" value="Ribosomal_Su5_D2-typ_SF"/>
</dbReference>
<dbReference type="InterPro" id="IPR008268">
    <property type="entry name" value="Peptidase_S16_AS"/>
</dbReference>
<dbReference type="NCBIfam" id="NF008053">
    <property type="entry name" value="PRK10787.1"/>
    <property type="match status" value="1"/>
</dbReference>
<dbReference type="Gene3D" id="2.30.130.40">
    <property type="entry name" value="LON domain-like"/>
    <property type="match status" value="1"/>
</dbReference>
<feature type="active site" evidence="9 11">
    <location>
        <position position="734"/>
    </location>
</feature>
<feature type="domain" description="Lon N-terminal" evidence="17">
    <location>
        <begin position="23"/>
        <end position="216"/>
    </location>
</feature>
<evidence type="ECO:0000256" key="7">
    <source>
        <dbReference type="ARBA" id="ARBA00022840"/>
    </source>
</evidence>
<dbReference type="AlphaFoldDB" id="A0AAW4L3I6"/>
<evidence type="ECO:0000256" key="10">
    <source>
        <dbReference type="PIRNR" id="PIRNR001174"/>
    </source>
</evidence>
<accession>A0AAW4L3I6</accession>
<gene>
    <name evidence="9 18" type="primary">lon</name>
    <name evidence="18" type="ORF">KI809_00645</name>
</gene>
<dbReference type="SUPFAM" id="SSF54211">
    <property type="entry name" value="Ribosomal protein S5 domain 2-like"/>
    <property type="match status" value="1"/>
</dbReference>
<dbReference type="Pfam" id="PF05362">
    <property type="entry name" value="Lon_C"/>
    <property type="match status" value="1"/>
</dbReference>
<dbReference type="CDD" id="cd19500">
    <property type="entry name" value="RecA-like_Lon"/>
    <property type="match status" value="1"/>
</dbReference>
<dbReference type="EC" id="3.4.21.53" evidence="9 10"/>
<dbReference type="GO" id="GO:0006515">
    <property type="term" value="P:protein quality control for misfolded or incompletely synthesized proteins"/>
    <property type="evidence" value="ECO:0007669"/>
    <property type="project" value="UniProtKB-UniRule"/>
</dbReference>
<dbReference type="InterPro" id="IPR027543">
    <property type="entry name" value="Lon_bac"/>
</dbReference>
<keyword evidence="2 9" id="KW-0963">Cytoplasm</keyword>
<dbReference type="FunFam" id="3.40.50.300:FF:000382">
    <property type="entry name" value="Lon protease homolog 2, peroxisomal"/>
    <property type="match status" value="1"/>
</dbReference>
<comment type="caution">
    <text evidence="18">The sequence shown here is derived from an EMBL/GenBank/DDBJ whole genome shotgun (WGS) entry which is preliminary data.</text>
</comment>
<feature type="binding site" evidence="9 12">
    <location>
        <begin position="368"/>
        <end position="375"/>
    </location>
    <ligand>
        <name>ATP</name>
        <dbReference type="ChEBI" id="CHEBI:30616"/>
    </ligand>
</feature>
<dbReference type="Proteomes" id="UP000811899">
    <property type="component" value="Unassembled WGS sequence"/>
</dbReference>
<evidence type="ECO:0000256" key="12">
    <source>
        <dbReference type="PIRSR" id="PIRSR001174-2"/>
    </source>
</evidence>
<keyword evidence="15" id="KW-0175">Coiled coil</keyword>
<dbReference type="GO" id="GO:0005737">
    <property type="term" value="C:cytoplasm"/>
    <property type="evidence" value="ECO:0007669"/>
    <property type="project" value="UniProtKB-SubCell"/>
</dbReference>
<evidence type="ECO:0000259" key="16">
    <source>
        <dbReference type="PROSITE" id="PS51786"/>
    </source>
</evidence>
<keyword evidence="5 9" id="KW-0378">Hydrolase</keyword>
<dbReference type="InterPro" id="IPR003959">
    <property type="entry name" value="ATPase_AAA_core"/>
</dbReference>
<feature type="domain" description="Lon proteolytic" evidence="16">
    <location>
        <begin position="604"/>
        <end position="785"/>
    </location>
</feature>
<comment type="induction">
    <text evidence="9">By heat shock.</text>
</comment>
<dbReference type="Gene3D" id="3.40.50.300">
    <property type="entry name" value="P-loop containing nucleotide triphosphate hydrolases"/>
    <property type="match status" value="1"/>
</dbReference>
<dbReference type="PROSITE" id="PS51786">
    <property type="entry name" value="LON_PROTEOLYTIC"/>
    <property type="match status" value="1"/>
</dbReference>
<dbReference type="InterPro" id="IPR014721">
    <property type="entry name" value="Ribsml_uS5_D2-typ_fold_subgr"/>
</dbReference>
<dbReference type="InterPro" id="IPR046336">
    <property type="entry name" value="Lon_prtase_N_sf"/>
</dbReference>